<proteinExistence type="predicted"/>
<feature type="compositionally biased region" description="Polar residues" evidence="1">
    <location>
        <begin position="85"/>
        <end position="94"/>
    </location>
</feature>
<dbReference type="Gene3D" id="2.30.130.100">
    <property type="match status" value="1"/>
</dbReference>
<dbReference type="VEuPathDB" id="VectorBase:LOC119161131"/>
<dbReference type="OrthoDB" id="6503263at2759"/>
<evidence type="ECO:0000256" key="1">
    <source>
        <dbReference type="SAM" id="MobiDB-lite"/>
    </source>
</evidence>
<organism evidence="2">
    <name type="scientific">Rhipicephalus microplus</name>
    <name type="common">Cattle tick</name>
    <name type="synonym">Boophilus microplus</name>
    <dbReference type="NCBI Taxonomy" id="6941"/>
    <lineage>
        <taxon>Eukaryota</taxon>
        <taxon>Metazoa</taxon>
        <taxon>Ecdysozoa</taxon>
        <taxon>Arthropoda</taxon>
        <taxon>Chelicerata</taxon>
        <taxon>Arachnida</taxon>
        <taxon>Acari</taxon>
        <taxon>Parasitiformes</taxon>
        <taxon>Ixodida</taxon>
        <taxon>Ixodoidea</taxon>
        <taxon>Ixodidae</taxon>
        <taxon>Rhipicephalinae</taxon>
        <taxon>Rhipicephalus</taxon>
        <taxon>Boophilus</taxon>
    </lineage>
</organism>
<feature type="region of interest" description="Disordered" evidence="1">
    <location>
        <begin position="47"/>
        <end position="74"/>
    </location>
</feature>
<accession>A0A6G5A0A7</accession>
<sequence length="157" mass="17572">MITTKQPGPPRDTNPDCTAWRTNRTDNLYHTCTFTCEGDERVALQNKESCVRQPSPGSPSKHPSREKDLGTVDMGQCVDGKCVPLNSNAPTSKQPRPPKETNPDCTAWMTNRTDNIFHTCMFTCEEDERVALRNNESCVLPPAFGSTKTKSKKFHLL</sequence>
<evidence type="ECO:0008006" key="3">
    <source>
        <dbReference type="Google" id="ProtNLM"/>
    </source>
</evidence>
<protein>
    <recommendedName>
        <fullName evidence="3">Mucin</fullName>
    </recommendedName>
</protein>
<dbReference type="EMBL" id="GIKN01002182">
    <property type="protein sequence ID" value="NIE44455.1"/>
    <property type="molecule type" value="Transcribed_RNA"/>
</dbReference>
<feature type="region of interest" description="Disordered" evidence="1">
    <location>
        <begin position="84"/>
        <end position="103"/>
    </location>
</feature>
<dbReference type="AlphaFoldDB" id="A0A6G5A0A7"/>
<evidence type="ECO:0000313" key="2">
    <source>
        <dbReference type="EMBL" id="NIE44455.1"/>
    </source>
</evidence>
<reference evidence="2" key="1">
    <citation type="submission" date="2020-03" db="EMBL/GenBank/DDBJ databases">
        <title>A transcriptome and proteome of the tick Rhipicephalus microplus shaped by the genetic composition of its hosts and developmental stage.</title>
        <authorList>
            <person name="Garcia G.R."/>
            <person name="Ribeiro J.M.C."/>
            <person name="Maruyama S.R."/>
            <person name="Gardinasse L.G."/>
            <person name="Nelson K."/>
            <person name="Ferreira B.R."/>
            <person name="Andrade T.G."/>
            <person name="Santos I.K.F.M."/>
        </authorList>
    </citation>
    <scope>NUCLEOTIDE SEQUENCE</scope>
    <source>
        <strain evidence="2">NSGR</strain>
        <tissue evidence="2">Salivary glands</tissue>
    </source>
</reference>
<name>A0A6G5A0A7_RHIMP</name>